<proteinExistence type="predicted"/>
<dbReference type="SUPFAM" id="SSF56112">
    <property type="entry name" value="Protein kinase-like (PK-like)"/>
    <property type="match status" value="1"/>
</dbReference>
<dbReference type="Gene3D" id="3.90.550.10">
    <property type="entry name" value="Spore Coat Polysaccharide Biosynthesis Protein SpsA, Chain A"/>
    <property type="match status" value="1"/>
</dbReference>
<comment type="caution">
    <text evidence="2">The sequence shown here is derived from an EMBL/GenBank/DDBJ whole genome shotgun (WGS) entry which is preliminary data.</text>
</comment>
<dbReference type="OrthoDB" id="9813880at2"/>
<dbReference type="Pfam" id="PF01636">
    <property type="entry name" value="APH"/>
    <property type="match status" value="1"/>
</dbReference>
<accession>Q0YTX3</accession>
<dbReference type="SUPFAM" id="SSF53448">
    <property type="entry name" value="Nucleotide-diphospho-sugar transferases"/>
    <property type="match status" value="1"/>
</dbReference>
<evidence type="ECO:0000313" key="3">
    <source>
        <dbReference type="Proteomes" id="UP000004162"/>
    </source>
</evidence>
<name>Q0YTX3_9CHLB</name>
<sequence length="522" mass="60093">MSYRVCIPAAGTGSRLGDLTRYLNKSLVGIANRPVLSHLIEQFPAETGFVIALGYKGALIREFLELAYPERQFYFAEVEPFEGPGSGLGLSLLACSRWLQQPFIFISCDTLVKETIPAPDHNWMAFAERAELDAYRTLALDNGYVSAICEKGEGREGSHKPYIGLAGIHDFQAFWRAMEQGGAVAIQTGEAHGMRELLTRRIRAYEFTWHDTGSREALALARESYRESGSPNILEKANEAIWFVEKRVIKFSDDQDFIANRVKRADELKGFIPEVTGVQPHMYCYSLVEGRVLSEVATLPLFDQLLRHCSSFWTRKALQADSALVFKRTCMRFYRDKTFERVELFYRNCSKQDRREPINGIPMPELGTLLHSIDWEWLADGLPGRFHGDFHFENILWDAAARKFTFLDWRQDFGGNLVTGDIYYDFAKLLHGLIISHELIAGDFYSVEWREDAIDYDFHRKQIHVECERRFGEWLEAEGYDYKKVRVLTSLIYLNIAALHHYPYNLFLFALGKAMLKTEMEK</sequence>
<reference evidence="2 3" key="2">
    <citation type="submission" date="2006-07" db="EMBL/GenBank/DDBJ databases">
        <title>Sequencing of the draft genome and assembly of Chlorobium ferroxidans DSM 13031.</title>
        <authorList>
            <consortium name="US DOE Joint Genome Institute (JGI-PGF)"/>
            <person name="Copeland A."/>
            <person name="Lucas S."/>
            <person name="Lapidus A."/>
            <person name="Barry K."/>
            <person name="Glavina del Rio T."/>
            <person name="Dalin E."/>
            <person name="Tice H."/>
            <person name="Bruce D."/>
            <person name="Pitluck S."/>
            <person name="Richardson P."/>
        </authorList>
    </citation>
    <scope>NUCLEOTIDE SEQUENCE [LARGE SCALE GENOMIC DNA]</scope>
    <source>
        <strain evidence="2 3">DSM 13031</strain>
    </source>
</reference>
<dbReference type="Proteomes" id="UP000004162">
    <property type="component" value="Unassembled WGS sequence"/>
</dbReference>
<dbReference type="InterPro" id="IPR011009">
    <property type="entry name" value="Kinase-like_dom_sf"/>
</dbReference>
<dbReference type="EMBL" id="AASE01000002">
    <property type="protein sequence ID" value="EAT59779.1"/>
    <property type="molecule type" value="Genomic_DNA"/>
</dbReference>
<dbReference type="InterPro" id="IPR029044">
    <property type="entry name" value="Nucleotide-diphossugar_trans"/>
</dbReference>
<keyword evidence="3" id="KW-1185">Reference proteome</keyword>
<gene>
    <name evidence="2" type="ORF">CferDRAFT_1786</name>
</gene>
<evidence type="ECO:0000259" key="1">
    <source>
        <dbReference type="Pfam" id="PF01636"/>
    </source>
</evidence>
<dbReference type="RefSeq" id="WP_006365553.1">
    <property type="nucleotide sequence ID" value="NZ_AASE01000002.1"/>
</dbReference>
<keyword evidence="2" id="KW-0648">Protein biosynthesis</keyword>
<feature type="domain" description="Aminoglycoside phosphotransferase" evidence="1">
    <location>
        <begin position="375"/>
        <end position="431"/>
    </location>
</feature>
<dbReference type="InterPro" id="IPR002575">
    <property type="entry name" value="Aminoglycoside_PTrfase"/>
</dbReference>
<reference evidence="2 3" key="1">
    <citation type="submission" date="2006-07" db="EMBL/GenBank/DDBJ databases">
        <title>Annotation of the draft genome assembly of Chlorobium ferroxidans DSM 13031.</title>
        <authorList>
            <consortium name="US DOE Joint Genome Institute (JGI-ORNL)"/>
            <person name="Larimer F."/>
            <person name="Land M."/>
            <person name="Hauser L."/>
        </authorList>
    </citation>
    <scope>NUCLEOTIDE SEQUENCE [LARGE SCALE GENOMIC DNA]</scope>
    <source>
        <strain evidence="2 3">DSM 13031</strain>
    </source>
</reference>
<dbReference type="AlphaFoldDB" id="Q0YTX3"/>
<organism evidence="2 3">
    <name type="scientific">Chlorobium ferrooxidans DSM 13031</name>
    <dbReference type="NCBI Taxonomy" id="377431"/>
    <lineage>
        <taxon>Bacteria</taxon>
        <taxon>Pseudomonadati</taxon>
        <taxon>Chlorobiota</taxon>
        <taxon>Chlorobiia</taxon>
        <taxon>Chlorobiales</taxon>
        <taxon>Chlorobiaceae</taxon>
        <taxon>Chlorobium/Pelodictyon group</taxon>
        <taxon>Chlorobium</taxon>
    </lineage>
</organism>
<dbReference type="GO" id="GO:0003743">
    <property type="term" value="F:translation initiation factor activity"/>
    <property type="evidence" value="ECO:0007669"/>
    <property type="project" value="UniProtKB-KW"/>
</dbReference>
<keyword evidence="2" id="KW-0396">Initiation factor</keyword>
<evidence type="ECO:0000313" key="2">
    <source>
        <dbReference type="EMBL" id="EAT59779.1"/>
    </source>
</evidence>
<protein>
    <submittedName>
        <fullName evidence="2">Nucleoside-diphosphate-sugar pyrophosphorylase involved in lipopolysaccharide biosynthesis/translation initiation factor 2B gamma/epsilon subunits (EIF-2Bgamma/eIF-2Bepsilon)-like</fullName>
    </submittedName>
</protein>